<feature type="region of interest" description="Disordered" evidence="1">
    <location>
        <begin position="159"/>
        <end position="216"/>
    </location>
</feature>
<gene>
    <name evidence="3" type="ORF">KC685_01390</name>
</gene>
<evidence type="ECO:0000256" key="2">
    <source>
        <dbReference type="SAM" id="Phobius"/>
    </source>
</evidence>
<comment type="caution">
    <text evidence="3">The sequence shown here is derived from an EMBL/GenBank/DDBJ whole genome shotgun (WGS) entry which is preliminary data.</text>
</comment>
<reference evidence="3" key="1">
    <citation type="submission" date="2020-04" db="EMBL/GenBank/DDBJ databases">
        <authorList>
            <person name="Zhang T."/>
        </authorList>
    </citation>
    <scope>NUCLEOTIDE SEQUENCE</scope>
    <source>
        <strain evidence="3">HKST-UBA17</strain>
    </source>
</reference>
<evidence type="ECO:0008006" key="5">
    <source>
        <dbReference type="Google" id="ProtNLM"/>
    </source>
</evidence>
<protein>
    <recommendedName>
        <fullName evidence="5">POTRA domain-containing protein</fullName>
    </recommendedName>
</protein>
<feature type="compositionally biased region" description="Polar residues" evidence="1">
    <location>
        <begin position="166"/>
        <end position="198"/>
    </location>
</feature>
<keyword evidence="2" id="KW-0472">Membrane</keyword>
<evidence type="ECO:0000313" key="3">
    <source>
        <dbReference type="EMBL" id="MCA9376558.1"/>
    </source>
</evidence>
<keyword evidence="2" id="KW-0812">Transmembrane</keyword>
<organism evidence="3 4">
    <name type="scientific">Candidatus Dojkabacteria bacterium</name>
    <dbReference type="NCBI Taxonomy" id="2099670"/>
    <lineage>
        <taxon>Bacteria</taxon>
        <taxon>Candidatus Dojkabacteria</taxon>
    </lineage>
</organism>
<dbReference type="AlphaFoldDB" id="A0A955I8S9"/>
<dbReference type="Proteomes" id="UP000741282">
    <property type="component" value="Unassembled WGS sequence"/>
</dbReference>
<evidence type="ECO:0000256" key="1">
    <source>
        <dbReference type="SAM" id="MobiDB-lite"/>
    </source>
</evidence>
<feature type="compositionally biased region" description="Acidic residues" evidence="1">
    <location>
        <begin position="200"/>
        <end position="211"/>
    </location>
</feature>
<sequence>MKNIERQKQIENVNDYRNESRKRMLRRLIQQLPKYLGSLMIIIALYLVSTRSSIFQLKEVRIEYVGDPVSQYMDIETIDRDLEQRYMSQNYFLIDPVTIRDQATMVSTFIDQVIVTKIFPDAIELRILLREHYLRVEHQESCYLIDSNNEVLIAERSVVPTDSDGENNSGVADNASIANNSGIGNNAESTNNQQSVVDSDNAENPENPENEDLTKESLGKVNALTGVVDDPCVIMRTLTGVIPVSVTDPSIQNIFNSNKFIYFDQIYVLYGILDDQGYEINSINVMGDGSIIQLTGGVSVVVDLDDDFDIQAKRLVLVLAQMDIDRPDFKQVDVRYKRPVLHK</sequence>
<keyword evidence="2" id="KW-1133">Transmembrane helix</keyword>
<name>A0A955I8S9_9BACT</name>
<proteinExistence type="predicted"/>
<accession>A0A955I8S9</accession>
<evidence type="ECO:0000313" key="4">
    <source>
        <dbReference type="Proteomes" id="UP000741282"/>
    </source>
</evidence>
<dbReference type="EMBL" id="JAGQLN010000004">
    <property type="protein sequence ID" value="MCA9376558.1"/>
    <property type="molecule type" value="Genomic_DNA"/>
</dbReference>
<feature type="transmembrane region" description="Helical" evidence="2">
    <location>
        <begin position="32"/>
        <end position="49"/>
    </location>
</feature>
<reference evidence="3" key="2">
    <citation type="journal article" date="2021" name="Microbiome">
        <title>Successional dynamics and alternative stable states in a saline activated sludge microbial community over 9 years.</title>
        <authorList>
            <person name="Wang Y."/>
            <person name="Ye J."/>
            <person name="Ju F."/>
            <person name="Liu L."/>
            <person name="Boyd J.A."/>
            <person name="Deng Y."/>
            <person name="Parks D.H."/>
            <person name="Jiang X."/>
            <person name="Yin X."/>
            <person name="Woodcroft B.J."/>
            <person name="Tyson G.W."/>
            <person name="Hugenholtz P."/>
            <person name="Polz M.F."/>
            <person name="Zhang T."/>
        </authorList>
    </citation>
    <scope>NUCLEOTIDE SEQUENCE</scope>
    <source>
        <strain evidence="3">HKST-UBA17</strain>
    </source>
</reference>